<evidence type="ECO:0000256" key="3">
    <source>
        <dbReference type="ARBA" id="ARBA00022777"/>
    </source>
</evidence>
<dbReference type="PROSITE" id="PS00108">
    <property type="entry name" value="PROTEIN_KINASE_ST"/>
    <property type="match status" value="1"/>
</dbReference>
<dbReference type="Gene3D" id="3.30.200.20">
    <property type="entry name" value="Phosphorylase Kinase, domain 1"/>
    <property type="match status" value="1"/>
</dbReference>
<name>A0ABR9P4Z0_9ACTN</name>
<dbReference type="PROSITE" id="PS50011">
    <property type="entry name" value="PROTEIN_KINASE_DOM"/>
    <property type="match status" value="1"/>
</dbReference>
<keyword evidence="4 5" id="KW-0067">ATP-binding</keyword>
<dbReference type="Proteomes" id="UP000806528">
    <property type="component" value="Unassembled WGS sequence"/>
</dbReference>
<dbReference type="Gene3D" id="2.130.10.10">
    <property type="entry name" value="YVTN repeat-like/Quinoprotein amine dehydrogenase"/>
    <property type="match status" value="1"/>
</dbReference>
<comment type="caution">
    <text evidence="8">The sequence shown here is derived from an EMBL/GenBank/DDBJ whole genome shotgun (WGS) entry which is preliminary data.</text>
</comment>
<dbReference type="InterPro" id="IPR017441">
    <property type="entry name" value="Protein_kinase_ATP_BS"/>
</dbReference>
<dbReference type="InterPro" id="IPR015943">
    <property type="entry name" value="WD40/YVTN_repeat-like_dom_sf"/>
</dbReference>
<evidence type="ECO:0000313" key="9">
    <source>
        <dbReference type="Proteomes" id="UP000806528"/>
    </source>
</evidence>
<evidence type="ECO:0000256" key="2">
    <source>
        <dbReference type="ARBA" id="ARBA00022741"/>
    </source>
</evidence>
<feature type="domain" description="Protein kinase" evidence="7">
    <location>
        <begin position="15"/>
        <end position="277"/>
    </location>
</feature>
<dbReference type="SMART" id="SM00220">
    <property type="entry name" value="S_TKc"/>
    <property type="match status" value="1"/>
</dbReference>
<dbReference type="InterPro" id="IPR011009">
    <property type="entry name" value="Kinase-like_dom_sf"/>
</dbReference>
<dbReference type="GO" id="GO:0016301">
    <property type="term" value="F:kinase activity"/>
    <property type="evidence" value="ECO:0007669"/>
    <property type="project" value="UniProtKB-KW"/>
</dbReference>
<evidence type="ECO:0000313" key="8">
    <source>
        <dbReference type="EMBL" id="MBE2998891.1"/>
    </source>
</evidence>
<dbReference type="SUPFAM" id="SSF56112">
    <property type="entry name" value="Protein kinase-like (PK-like)"/>
    <property type="match status" value="1"/>
</dbReference>
<dbReference type="RefSeq" id="WP_193121518.1">
    <property type="nucleotide sequence ID" value="NZ_JADBGI010000006.1"/>
</dbReference>
<keyword evidence="2 5" id="KW-0547">Nucleotide-binding</keyword>
<evidence type="ECO:0000256" key="1">
    <source>
        <dbReference type="ARBA" id="ARBA00022679"/>
    </source>
</evidence>
<organism evidence="8 9">
    <name type="scientific">Nocardiopsis coralli</name>
    <dbReference type="NCBI Taxonomy" id="2772213"/>
    <lineage>
        <taxon>Bacteria</taxon>
        <taxon>Bacillati</taxon>
        <taxon>Actinomycetota</taxon>
        <taxon>Actinomycetes</taxon>
        <taxon>Streptosporangiales</taxon>
        <taxon>Nocardiopsidaceae</taxon>
        <taxon>Nocardiopsis</taxon>
    </lineage>
</organism>
<dbReference type="SUPFAM" id="SSF82171">
    <property type="entry name" value="DPP6 N-terminal domain-like"/>
    <property type="match status" value="1"/>
</dbReference>
<proteinExistence type="predicted"/>
<dbReference type="Gene3D" id="1.10.510.10">
    <property type="entry name" value="Transferase(Phosphotransferase) domain 1"/>
    <property type="match status" value="1"/>
</dbReference>
<keyword evidence="1" id="KW-0808">Transferase</keyword>
<evidence type="ECO:0000256" key="4">
    <source>
        <dbReference type="ARBA" id="ARBA00022840"/>
    </source>
</evidence>
<gene>
    <name evidence="8" type="ORF">IDM40_09255</name>
</gene>
<dbReference type="InterPro" id="IPR008271">
    <property type="entry name" value="Ser/Thr_kinase_AS"/>
</dbReference>
<sequence length="696" mass="73843">MHSLADDDPGQIGPYRITALLGSGGMGRVYLGFDRDDHPAAVKVVKAEYAYDPDFRERFARELSSAQRVHGPGIPRVYAADTSGERPWLATAYVKGPSLQHLIEQTGPLPEPSAVYLARAIAQALTGVHAQGLAHRDLKPANTMVSAEGPQVIDFGIARAAEDGHQGDGSTLAGTPGYMAPEASRGEQAGPPADVFALGGILVWALTGSGPFGDGHPSSVLYRAENLDPELDRVPPQLRPLAAACLDKDPARRPTAAQALQALGGPVTPTTAAEQWLPPHAAAAVARVAAEYDRVRTLSGNGSKSRGLLVAGAATVALCLVAGFGYWAVADPSAPAEETQTAGEEDEAPQRDQCDPTEHLADEYTEAASDTPTVPSSTDRIFSQFSNDGSVLAVSGNRGVALWDWENGEELALIEANIPHSAGVPEFSPNDCELAWATEEGAQVYSLETGEHTVHAEGRELRELAFSPDGSVLTVADNGFDSEGGTYDIDLETGDTVQVHGDGTSMVSLVYAADGEHLAGIDLLDQLRVWDAESGEVVFSHDGLAQLDIGSGLAMPGGGEVIVATPDGPVHYDFLTDDGGGYIFEPDEDDDEEAYGAELVEFAHNPHQNRIYTVRADPEEAEDGGRYSYLHIWDWDHTQEHENEEDVEEEVEPESESLGLGMAVHPEGEVVSGTDLDAGQILIMSPDDLAEIDRLG</sequence>
<feature type="binding site" evidence="5">
    <location>
        <position position="43"/>
    </location>
    <ligand>
        <name>ATP</name>
        <dbReference type="ChEBI" id="CHEBI:30616"/>
    </ligand>
</feature>
<dbReference type="PANTHER" id="PTHR43289:SF34">
    <property type="entry name" value="SERINE_THREONINE-PROTEIN KINASE YBDM-RELATED"/>
    <property type="match status" value="1"/>
</dbReference>
<evidence type="ECO:0000256" key="6">
    <source>
        <dbReference type="SAM" id="MobiDB-lite"/>
    </source>
</evidence>
<evidence type="ECO:0000259" key="7">
    <source>
        <dbReference type="PROSITE" id="PS50011"/>
    </source>
</evidence>
<dbReference type="InterPro" id="IPR000719">
    <property type="entry name" value="Prot_kinase_dom"/>
</dbReference>
<keyword evidence="9" id="KW-1185">Reference proteome</keyword>
<dbReference type="EMBL" id="JADBGI010000006">
    <property type="protein sequence ID" value="MBE2998891.1"/>
    <property type="molecule type" value="Genomic_DNA"/>
</dbReference>
<reference evidence="8 9" key="1">
    <citation type="submission" date="2020-09" db="EMBL/GenBank/DDBJ databases">
        <title>Diversity and distribution of actinomycetes associated with coral in the coast of Hainan.</title>
        <authorList>
            <person name="Li F."/>
        </authorList>
    </citation>
    <scope>NUCLEOTIDE SEQUENCE [LARGE SCALE GENOMIC DNA]</scope>
    <source>
        <strain evidence="8 9">HNM0947</strain>
    </source>
</reference>
<accession>A0ABR9P4Z0</accession>
<dbReference type="CDD" id="cd14014">
    <property type="entry name" value="STKc_PknB_like"/>
    <property type="match status" value="1"/>
</dbReference>
<protein>
    <submittedName>
        <fullName evidence="8">Protein kinase</fullName>
    </submittedName>
</protein>
<dbReference type="PROSITE" id="PS00107">
    <property type="entry name" value="PROTEIN_KINASE_ATP"/>
    <property type="match status" value="1"/>
</dbReference>
<keyword evidence="3 8" id="KW-0418">Kinase</keyword>
<feature type="region of interest" description="Disordered" evidence="6">
    <location>
        <begin position="335"/>
        <end position="355"/>
    </location>
</feature>
<dbReference type="Pfam" id="PF00069">
    <property type="entry name" value="Pkinase"/>
    <property type="match status" value="1"/>
</dbReference>
<dbReference type="PANTHER" id="PTHR43289">
    <property type="entry name" value="MITOGEN-ACTIVATED PROTEIN KINASE KINASE KINASE 20-RELATED"/>
    <property type="match status" value="1"/>
</dbReference>
<evidence type="ECO:0000256" key="5">
    <source>
        <dbReference type="PROSITE-ProRule" id="PRU10141"/>
    </source>
</evidence>